<reference evidence="1 2" key="1">
    <citation type="submission" date="2016-07" db="EMBL/GenBank/DDBJ databases">
        <title>Caryophanon tenue genome sequencing.</title>
        <authorList>
            <person name="Verma A."/>
            <person name="Pal Y."/>
            <person name="Krishnamurthi S."/>
        </authorList>
    </citation>
    <scope>NUCLEOTIDE SEQUENCE [LARGE SCALE GENOMIC DNA]</scope>
    <source>
        <strain evidence="1 2">DSM 14152</strain>
    </source>
</reference>
<organism evidence="1 2">
    <name type="scientific">Caryophanon tenue</name>
    <dbReference type="NCBI Taxonomy" id="33978"/>
    <lineage>
        <taxon>Bacteria</taxon>
        <taxon>Bacillati</taxon>
        <taxon>Bacillota</taxon>
        <taxon>Bacilli</taxon>
        <taxon>Bacillales</taxon>
        <taxon>Caryophanaceae</taxon>
        <taxon>Caryophanon</taxon>
    </lineage>
</organism>
<dbReference type="STRING" id="33978.A6M13_06735"/>
<evidence type="ECO:0000313" key="1">
    <source>
        <dbReference type="EMBL" id="OCS83090.1"/>
    </source>
</evidence>
<comment type="caution">
    <text evidence="1">The sequence shown here is derived from an EMBL/GenBank/DDBJ whole genome shotgun (WGS) entry which is preliminary data.</text>
</comment>
<dbReference type="InterPro" id="IPR004027">
    <property type="entry name" value="SEC_C_motif"/>
</dbReference>
<gene>
    <name evidence="1" type="ORF">A6M13_06735</name>
</gene>
<dbReference type="AlphaFoldDB" id="A0A1C0Y7G2"/>
<accession>A0A1C0Y7G2</accession>
<dbReference type="Gene3D" id="3.10.450.50">
    <property type="match status" value="1"/>
</dbReference>
<keyword evidence="2" id="KW-1185">Reference proteome</keyword>
<proteinExistence type="predicted"/>
<sequence>MIGRNDPCPCGSGKKYKKCCANNEAVTTTVLFEEELEQVLDTMFANYPERQDHRALIEHFQGWIPTLHESLSRELVEAISIDDFFFHQRQDIWLGHLDKMMKNFVRPATLKVLATWRQPEMFVGQVVAVHETFIEAKHILTGATVFIRRETDKPIPVDMFVFAFLLPDRTLEENHFLAISTLIFISDAYAKVFKAYAKDFDGEDVFAFFAKNHLALWQKLVAAGYNGEEFTEKEASVVNDLQAFLTKQNLQAEKLVELVEDFLVEKQPKARKTEAISAGAVRFAQEHDFFGGQSFTIKEISEHFEISASSLNKYAQELAAYYAEKQA</sequence>
<dbReference type="OrthoDB" id="6399948at2"/>
<protein>
    <submittedName>
        <fullName evidence="1">Metal-binding protein</fullName>
    </submittedName>
</protein>
<dbReference type="EMBL" id="MASJ01000039">
    <property type="protein sequence ID" value="OCS83090.1"/>
    <property type="molecule type" value="Genomic_DNA"/>
</dbReference>
<dbReference type="SUPFAM" id="SSF103642">
    <property type="entry name" value="Sec-C motif"/>
    <property type="match status" value="1"/>
</dbReference>
<name>A0A1C0Y7G2_9BACL</name>
<dbReference type="Pfam" id="PF02810">
    <property type="entry name" value="SEC-C"/>
    <property type="match status" value="1"/>
</dbReference>
<dbReference type="RefSeq" id="WP_066548169.1">
    <property type="nucleotide sequence ID" value="NZ_MASJ01000039.1"/>
</dbReference>
<evidence type="ECO:0000313" key="2">
    <source>
        <dbReference type="Proteomes" id="UP000093199"/>
    </source>
</evidence>
<dbReference type="Proteomes" id="UP000093199">
    <property type="component" value="Unassembled WGS sequence"/>
</dbReference>